<proteinExistence type="inferred from homology"/>
<dbReference type="OrthoDB" id="686310at2759"/>
<dbReference type="Gene3D" id="1.20.1250.20">
    <property type="entry name" value="MFS general substrate transporter like domains"/>
    <property type="match status" value="1"/>
</dbReference>
<protein>
    <submittedName>
        <fullName evidence="8">Sugar transporter</fullName>
    </submittedName>
</protein>
<dbReference type="EMBL" id="CP097502">
    <property type="protein sequence ID" value="URD72555.1"/>
    <property type="molecule type" value="Genomic_DNA"/>
</dbReference>
<dbReference type="PROSITE" id="PS00216">
    <property type="entry name" value="SUGAR_TRANSPORT_1"/>
    <property type="match status" value="1"/>
</dbReference>
<evidence type="ECO:0000256" key="7">
    <source>
        <dbReference type="SAM" id="Phobius"/>
    </source>
</evidence>
<comment type="subcellular location">
    <subcellularLocation>
        <location evidence="1">Membrane</location>
        <topology evidence="1">Multi-pass membrane protein</topology>
    </subcellularLocation>
</comment>
<sequence length="99" mass="10548">MGQPEKPKRNMYALGCSCLASMTSIVSGYDEAVMSGANSLIKRDLKIDDTKIEILAGIIGSIAAGRTSDWIGRRYTMILACSIFFVGALGMGLARITPS</sequence>
<comment type="similarity">
    <text evidence="2">Belongs to the major facilitator superfamily. Sugar transporter (TC 2.A.1.1) family.</text>
</comment>
<dbReference type="Pfam" id="PF00083">
    <property type="entry name" value="Sugar_tr"/>
    <property type="match status" value="1"/>
</dbReference>
<accession>A0A9E7J951</accession>
<keyword evidence="5 7" id="KW-1133">Transmembrane helix</keyword>
<dbReference type="GO" id="GO:0016020">
    <property type="term" value="C:membrane"/>
    <property type="evidence" value="ECO:0007669"/>
    <property type="project" value="UniProtKB-SubCell"/>
</dbReference>
<dbReference type="SUPFAM" id="SSF103473">
    <property type="entry name" value="MFS general substrate transporter"/>
    <property type="match status" value="1"/>
</dbReference>
<keyword evidence="8" id="KW-0762">Sugar transport</keyword>
<evidence type="ECO:0000256" key="1">
    <source>
        <dbReference type="ARBA" id="ARBA00004141"/>
    </source>
</evidence>
<dbReference type="AlphaFoldDB" id="A0A9E7J951"/>
<dbReference type="InterPro" id="IPR005829">
    <property type="entry name" value="Sugar_transporter_CS"/>
</dbReference>
<dbReference type="PANTHER" id="PTHR48020">
    <property type="entry name" value="PROTON MYO-INOSITOL COTRANSPORTER"/>
    <property type="match status" value="1"/>
</dbReference>
<dbReference type="InterPro" id="IPR005828">
    <property type="entry name" value="MFS_sugar_transport-like"/>
</dbReference>
<dbReference type="GO" id="GO:0022857">
    <property type="term" value="F:transmembrane transporter activity"/>
    <property type="evidence" value="ECO:0007669"/>
    <property type="project" value="InterPro"/>
</dbReference>
<organism evidence="8 9">
    <name type="scientific">Musa troglodytarum</name>
    <name type="common">fe'i banana</name>
    <dbReference type="NCBI Taxonomy" id="320322"/>
    <lineage>
        <taxon>Eukaryota</taxon>
        <taxon>Viridiplantae</taxon>
        <taxon>Streptophyta</taxon>
        <taxon>Embryophyta</taxon>
        <taxon>Tracheophyta</taxon>
        <taxon>Spermatophyta</taxon>
        <taxon>Magnoliopsida</taxon>
        <taxon>Liliopsida</taxon>
        <taxon>Zingiberales</taxon>
        <taxon>Musaceae</taxon>
        <taxon>Musa</taxon>
    </lineage>
</organism>
<evidence type="ECO:0000256" key="3">
    <source>
        <dbReference type="ARBA" id="ARBA00022448"/>
    </source>
</evidence>
<dbReference type="InterPro" id="IPR036259">
    <property type="entry name" value="MFS_trans_sf"/>
</dbReference>
<keyword evidence="4 7" id="KW-0812">Transmembrane</keyword>
<evidence type="ECO:0000256" key="2">
    <source>
        <dbReference type="ARBA" id="ARBA00010992"/>
    </source>
</evidence>
<feature type="transmembrane region" description="Helical" evidence="7">
    <location>
        <begin position="75"/>
        <end position="94"/>
    </location>
</feature>
<evidence type="ECO:0000313" key="8">
    <source>
        <dbReference type="EMBL" id="URD72555.1"/>
    </source>
</evidence>
<dbReference type="Proteomes" id="UP001055439">
    <property type="component" value="Chromosome 1"/>
</dbReference>
<keyword evidence="6 7" id="KW-0472">Membrane</keyword>
<keyword evidence="3" id="KW-0813">Transport</keyword>
<dbReference type="InterPro" id="IPR050814">
    <property type="entry name" value="Myo-inositol_Transporter"/>
</dbReference>
<reference evidence="8" key="1">
    <citation type="submission" date="2022-05" db="EMBL/GenBank/DDBJ databases">
        <title>The Musa troglodytarum L. genome provides insights into the mechanism of non-climacteric behaviour and enrichment of carotenoids.</title>
        <authorList>
            <person name="Wang J."/>
        </authorList>
    </citation>
    <scope>NUCLEOTIDE SEQUENCE</scope>
    <source>
        <tissue evidence="8">Leaf</tissue>
    </source>
</reference>
<evidence type="ECO:0000256" key="5">
    <source>
        <dbReference type="ARBA" id="ARBA00022989"/>
    </source>
</evidence>
<name>A0A9E7J951_9LILI</name>
<evidence type="ECO:0000256" key="6">
    <source>
        <dbReference type="ARBA" id="ARBA00023136"/>
    </source>
</evidence>
<evidence type="ECO:0000256" key="4">
    <source>
        <dbReference type="ARBA" id="ARBA00022692"/>
    </source>
</evidence>
<keyword evidence="9" id="KW-1185">Reference proteome</keyword>
<gene>
    <name evidence="8" type="ORF">MUK42_35320</name>
</gene>
<dbReference type="PANTHER" id="PTHR48020:SF49">
    <property type="entry name" value="SUGAR TRANSPORTER"/>
    <property type="match status" value="1"/>
</dbReference>
<evidence type="ECO:0000313" key="9">
    <source>
        <dbReference type="Proteomes" id="UP001055439"/>
    </source>
</evidence>